<dbReference type="Pfam" id="PF00155">
    <property type="entry name" value="Aminotran_1_2"/>
    <property type="match status" value="1"/>
</dbReference>
<evidence type="ECO:0000313" key="9">
    <source>
        <dbReference type="Proteomes" id="UP000199068"/>
    </source>
</evidence>
<keyword evidence="9" id="KW-1185">Reference proteome</keyword>
<protein>
    <submittedName>
        <fullName evidence="8">Aromatic-amino-acid transaminase</fullName>
    </submittedName>
</protein>
<dbReference type="AlphaFoldDB" id="A0A1G9P4R7"/>
<evidence type="ECO:0000256" key="4">
    <source>
        <dbReference type="ARBA" id="ARBA00022576"/>
    </source>
</evidence>
<feature type="domain" description="Aminotransferase class I/classII large" evidence="7">
    <location>
        <begin position="74"/>
        <end position="439"/>
    </location>
</feature>
<dbReference type="InterPro" id="IPR004839">
    <property type="entry name" value="Aminotransferase_I/II_large"/>
</dbReference>
<dbReference type="GO" id="GO:0006520">
    <property type="term" value="P:amino acid metabolic process"/>
    <property type="evidence" value="ECO:0007669"/>
    <property type="project" value="InterPro"/>
</dbReference>
<reference evidence="8 9" key="1">
    <citation type="submission" date="2016-10" db="EMBL/GenBank/DDBJ databases">
        <authorList>
            <person name="de Groot N.N."/>
        </authorList>
    </citation>
    <scope>NUCLEOTIDE SEQUENCE [LARGE SCALE GENOMIC DNA]</scope>
    <source>
        <strain evidence="8 9">DSM 797</strain>
    </source>
</reference>
<dbReference type="STRING" id="1121325.SAMN04515677_104212"/>
<dbReference type="PANTHER" id="PTHR11879">
    <property type="entry name" value="ASPARTATE AMINOTRANSFERASE"/>
    <property type="match status" value="1"/>
</dbReference>
<dbReference type="InterPro" id="IPR000796">
    <property type="entry name" value="Asp_trans"/>
</dbReference>
<keyword evidence="4" id="KW-0032">Aminotransferase</keyword>
<dbReference type="EMBL" id="FNGW01000004">
    <property type="protein sequence ID" value="SDL93704.1"/>
    <property type="molecule type" value="Genomic_DNA"/>
</dbReference>
<evidence type="ECO:0000313" key="8">
    <source>
        <dbReference type="EMBL" id="SDL93704.1"/>
    </source>
</evidence>
<gene>
    <name evidence="8" type="ORF">SAMN04515677_104212</name>
</gene>
<dbReference type="GO" id="GO:0030170">
    <property type="term" value="F:pyridoxal phosphate binding"/>
    <property type="evidence" value="ECO:0007669"/>
    <property type="project" value="InterPro"/>
</dbReference>
<dbReference type="GO" id="GO:0042802">
    <property type="term" value="F:identical protein binding"/>
    <property type="evidence" value="ECO:0007669"/>
    <property type="project" value="TreeGrafter"/>
</dbReference>
<dbReference type="GO" id="GO:0008483">
    <property type="term" value="F:transaminase activity"/>
    <property type="evidence" value="ECO:0007669"/>
    <property type="project" value="UniProtKB-KW"/>
</dbReference>
<dbReference type="SUPFAM" id="SSF53383">
    <property type="entry name" value="PLP-dependent transferases"/>
    <property type="match status" value="1"/>
</dbReference>
<keyword evidence="5" id="KW-0808">Transferase</keyword>
<proteinExistence type="inferred from homology"/>
<name>A0A1G9P4R7_9FIRM</name>
<accession>A0A1G9P4R7</accession>
<evidence type="ECO:0000259" key="7">
    <source>
        <dbReference type="Pfam" id="PF00155"/>
    </source>
</evidence>
<evidence type="ECO:0000256" key="6">
    <source>
        <dbReference type="ARBA" id="ARBA00022898"/>
    </source>
</evidence>
<evidence type="ECO:0000256" key="5">
    <source>
        <dbReference type="ARBA" id="ARBA00022679"/>
    </source>
</evidence>
<dbReference type="PANTHER" id="PTHR11879:SF22">
    <property type="entry name" value="ASPARTATE AMINOTRANSFERASE, MITOCHONDRIAL"/>
    <property type="match status" value="1"/>
</dbReference>
<dbReference type="Gene3D" id="3.90.1150.10">
    <property type="entry name" value="Aspartate Aminotransferase, domain 1"/>
    <property type="match status" value="1"/>
</dbReference>
<dbReference type="CDD" id="cd00609">
    <property type="entry name" value="AAT_like"/>
    <property type="match status" value="1"/>
</dbReference>
<comment type="subunit">
    <text evidence="3">Homodimer.</text>
</comment>
<evidence type="ECO:0000256" key="1">
    <source>
        <dbReference type="ARBA" id="ARBA00001933"/>
    </source>
</evidence>
<dbReference type="InterPro" id="IPR015422">
    <property type="entry name" value="PyrdxlP-dep_Trfase_small"/>
</dbReference>
<evidence type="ECO:0000256" key="2">
    <source>
        <dbReference type="ARBA" id="ARBA00007441"/>
    </source>
</evidence>
<sequence>MINKEIVVCYNTIGKTLTRTFQKSTRKKIKHYTRGDDMSQSMAAKHSIWPREKDIIFNLSARAQQAEKELGTNNVINATIGALMDDEGKLITMDTVYDEYKSLDNKDISAYAALEGQPDYLEAVKKVCFKDYLPEGYIKAVASPGGSGAIKLAAWNYTEEGDEVLTSDWFWSPYVSITEEIGRKVTTYKLFDEQNNFNFNSFKESFLNIASKQERIFTILNTPAHNPTGYSIPDEEWDKIIDLAKEVSKNPDKKIIFFVDIAYIDFASDDNASRKFFKKFSNLPENVLTIVGFSMSKGFTAYGMRMGSAICITSSENVSEEFYYACVHSCRANWSNCNRGAMKLLSNIVNDEAKFKAYTEEKNKHKQMLRRRADVFVKEAEKVGLDILPYRDGFFVSIPCENSRAVCEELTKDNLFMVPLKAGLRFAVCAVNEDKCKIAPSMIKNALEYIKSKDLAEVK</sequence>
<dbReference type="Proteomes" id="UP000199068">
    <property type="component" value="Unassembled WGS sequence"/>
</dbReference>
<evidence type="ECO:0000256" key="3">
    <source>
        <dbReference type="ARBA" id="ARBA00011738"/>
    </source>
</evidence>
<keyword evidence="6" id="KW-0663">Pyridoxal phosphate</keyword>
<dbReference type="Gene3D" id="3.40.640.10">
    <property type="entry name" value="Type I PLP-dependent aspartate aminotransferase-like (Major domain)"/>
    <property type="match status" value="1"/>
</dbReference>
<organism evidence="8 9">
    <name type="scientific">Romboutsia lituseburensis DSM 797</name>
    <dbReference type="NCBI Taxonomy" id="1121325"/>
    <lineage>
        <taxon>Bacteria</taxon>
        <taxon>Bacillati</taxon>
        <taxon>Bacillota</taxon>
        <taxon>Clostridia</taxon>
        <taxon>Peptostreptococcales</taxon>
        <taxon>Peptostreptococcaceae</taxon>
        <taxon>Romboutsia</taxon>
    </lineage>
</organism>
<dbReference type="InterPro" id="IPR015421">
    <property type="entry name" value="PyrdxlP-dep_Trfase_major"/>
</dbReference>
<dbReference type="InterPro" id="IPR015424">
    <property type="entry name" value="PyrdxlP-dep_Trfase"/>
</dbReference>
<comment type="cofactor">
    <cofactor evidence="1">
        <name>pyridoxal 5'-phosphate</name>
        <dbReference type="ChEBI" id="CHEBI:597326"/>
    </cofactor>
</comment>
<comment type="similarity">
    <text evidence="2">Belongs to the class-I pyridoxal-phosphate-dependent aminotransferase family.</text>
</comment>